<accession>A0A512MGR7</accession>
<dbReference type="AlphaFoldDB" id="A0A512MGR7"/>
<evidence type="ECO:0000256" key="1">
    <source>
        <dbReference type="ARBA" id="ARBA00022475"/>
    </source>
</evidence>
<protein>
    <submittedName>
        <fullName evidence="7">UDP-2,3-diacylglucosamine hydrolase</fullName>
    </submittedName>
</protein>
<dbReference type="CDD" id="cd07398">
    <property type="entry name" value="MPP_YbbF-LpxH"/>
    <property type="match status" value="1"/>
</dbReference>
<keyword evidence="4" id="KW-0472">Membrane</keyword>
<dbReference type="EMBL" id="BKAG01000052">
    <property type="protein sequence ID" value="GEP45541.1"/>
    <property type="molecule type" value="Genomic_DNA"/>
</dbReference>
<dbReference type="GO" id="GO:0046872">
    <property type="term" value="F:metal ion binding"/>
    <property type="evidence" value="ECO:0007669"/>
    <property type="project" value="UniProtKB-KW"/>
</dbReference>
<dbReference type="RefSeq" id="WP_146854539.1">
    <property type="nucleotide sequence ID" value="NZ_BKAG01000052.1"/>
</dbReference>
<dbReference type="Gene3D" id="3.60.21.10">
    <property type="match status" value="1"/>
</dbReference>
<dbReference type="InterPro" id="IPR004843">
    <property type="entry name" value="Calcineurin-like_PHP"/>
</dbReference>
<comment type="caution">
    <text evidence="7">The sequence shown here is derived from an EMBL/GenBank/DDBJ whole genome shotgun (WGS) entry which is preliminary data.</text>
</comment>
<dbReference type="InterPro" id="IPR043461">
    <property type="entry name" value="LpxH-like"/>
</dbReference>
<evidence type="ECO:0000256" key="2">
    <source>
        <dbReference type="ARBA" id="ARBA00022519"/>
    </source>
</evidence>
<proteinExistence type="predicted"/>
<dbReference type="Proteomes" id="UP000321577">
    <property type="component" value="Unassembled WGS sequence"/>
</dbReference>
<dbReference type="InterPro" id="IPR029052">
    <property type="entry name" value="Metallo-depent_PP-like"/>
</dbReference>
<feature type="domain" description="Calcineurin-like phosphoesterase" evidence="6">
    <location>
        <begin position="27"/>
        <end position="227"/>
    </location>
</feature>
<dbReference type="GO" id="GO:0016020">
    <property type="term" value="C:membrane"/>
    <property type="evidence" value="ECO:0007669"/>
    <property type="project" value="GOC"/>
</dbReference>
<evidence type="ECO:0000256" key="5">
    <source>
        <dbReference type="ARBA" id="ARBA00023211"/>
    </source>
</evidence>
<evidence type="ECO:0000313" key="7">
    <source>
        <dbReference type="EMBL" id="GEP45541.1"/>
    </source>
</evidence>
<evidence type="ECO:0000259" key="6">
    <source>
        <dbReference type="Pfam" id="PF00149"/>
    </source>
</evidence>
<dbReference type="PANTHER" id="PTHR34990:SF2">
    <property type="entry name" value="BLL8164 PROTEIN"/>
    <property type="match status" value="1"/>
</dbReference>
<keyword evidence="3" id="KW-0479">Metal-binding</keyword>
<keyword evidence="2" id="KW-0997">Cell inner membrane</keyword>
<keyword evidence="7" id="KW-0378">Hydrolase</keyword>
<dbReference type="PANTHER" id="PTHR34990">
    <property type="entry name" value="UDP-2,3-DIACYLGLUCOSAMINE HYDROLASE-RELATED"/>
    <property type="match status" value="1"/>
</dbReference>
<organism evidence="7 8">
    <name type="scientific">Brevifollis gellanilyticus</name>
    <dbReference type="NCBI Taxonomy" id="748831"/>
    <lineage>
        <taxon>Bacteria</taxon>
        <taxon>Pseudomonadati</taxon>
        <taxon>Verrucomicrobiota</taxon>
        <taxon>Verrucomicrobiia</taxon>
        <taxon>Verrucomicrobiales</taxon>
        <taxon>Verrucomicrobiaceae</taxon>
    </lineage>
</organism>
<name>A0A512MGR7_9BACT</name>
<keyword evidence="8" id="KW-1185">Reference proteome</keyword>
<reference evidence="7 8" key="1">
    <citation type="submission" date="2019-07" db="EMBL/GenBank/DDBJ databases">
        <title>Whole genome shotgun sequence of Brevifollis gellanilyticus NBRC 108608.</title>
        <authorList>
            <person name="Hosoyama A."/>
            <person name="Uohara A."/>
            <person name="Ohji S."/>
            <person name="Ichikawa N."/>
        </authorList>
    </citation>
    <scope>NUCLEOTIDE SEQUENCE [LARGE SCALE GENOMIC DNA]</scope>
    <source>
        <strain evidence="7 8">NBRC 108608</strain>
    </source>
</reference>
<sequence>MSDIILADEPADEPVDPTRQKTKLRVRTLIISDVHLGMPDCKAAQASHFIRHILCDQLIMNGDIIDAWHLRRLGGWNKGHTGFLRTVLKKMEKESTEIIYLRGNHDDILDRFVPIQLDNFRIIGEHIHRTARGNYLIIHGDGFDHVTTNHPWIAKLGGIGYNILLRVNRLYNWWRHVRGKDSFSLSRWVKLKVKSAVNFVGRYEEQLQELAKSKNCVGIICGHIHSPANKIIGETHYLNSGDWVESMTAILEHEDGRFEVVTYHDFCERTNRQPKGPAKSTPVVNEANFGVENVTLAM</sequence>
<gene>
    <name evidence="7" type="ORF">BGE01nite_48320</name>
</gene>
<keyword evidence="5" id="KW-0464">Manganese</keyword>
<dbReference type="OrthoDB" id="9802481at2"/>
<dbReference type="SUPFAM" id="SSF56300">
    <property type="entry name" value="Metallo-dependent phosphatases"/>
    <property type="match status" value="1"/>
</dbReference>
<dbReference type="Pfam" id="PF00149">
    <property type="entry name" value="Metallophos"/>
    <property type="match status" value="1"/>
</dbReference>
<dbReference type="GO" id="GO:0008758">
    <property type="term" value="F:UDP-2,3-diacylglucosamine hydrolase activity"/>
    <property type="evidence" value="ECO:0007669"/>
    <property type="project" value="TreeGrafter"/>
</dbReference>
<dbReference type="GO" id="GO:0009245">
    <property type="term" value="P:lipid A biosynthetic process"/>
    <property type="evidence" value="ECO:0007669"/>
    <property type="project" value="TreeGrafter"/>
</dbReference>
<keyword evidence="1" id="KW-1003">Cell membrane</keyword>
<evidence type="ECO:0000256" key="3">
    <source>
        <dbReference type="ARBA" id="ARBA00022723"/>
    </source>
</evidence>
<evidence type="ECO:0000313" key="8">
    <source>
        <dbReference type="Proteomes" id="UP000321577"/>
    </source>
</evidence>
<evidence type="ECO:0000256" key="4">
    <source>
        <dbReference type="ARBA" id="ARBA00023136"/>
    </source>
</evidence>